<organism evidence="9 10">
    <name type="scientific">Dietzia cinnamea</name>
    <dbReference type="NCBI Taxonomy" id="321318"/>
    <lineage>
        <taxon>Bacteria</taxon>
        <taxon>Bacillati</taxon>
        <taxon>Actinomycetota</taxon>
        <taxon>Actinomycetes</taxon>
        <taxon>Mycobacteriales</taxon>
        <taxon>Dietziaceae</taxon>
        <taxon>Dietzia</taxon>
    </lineage>
</organism>
<feature type="domain" description="NADH:quinone oxidoreductase/Mrp antiporter transmembrane" evidence="7">
    <location>
        <begin position="135"/>
        <end position="432"/>
    </location>
</feature>
<dbReference type="Pfam" id="PF00361">
    <property type="entry name" value="Proton_antipo_M"/>
    <property type="match status" value="1"/>
</dbReference>
<gene>
    <name evidence="9" type="ORF">M3D93_06805</name>
</gene>
<dbReference type="RefSeq" id="WP_083324482.1">
    <property type="nucleotide sequence ID" value="NZ_JAFFGT010000013.1"/>
</dbReference>
<feature type="domain" description="NADH-Ubiquinone oxidoreductase (complex I) chain 5 N-terminal" evidence="8">
    <location>
        <begin position="77"/>
        <end position="119"/>
    </location>
</feature>
<dbReference type="PANTHER" id="PTHR43373">
    <property type="entry name" value="NA(+)/H(+) ANTIPORTER SUBUNIT"/>
    <property type="match status" value="1"/>
</dbReference>
<dbReference type="EMBL" id="JALXTC010000023">
    <property type="protein sequence ID" value="MCT2117463.1"/>
    <property type="molecule type" value="Genomic_DNA"/>
</dbReference>
<feature type="transmembrane region" description="Helical" evidence="6">
    <location>
        <begin position="383"/>
        <end position="401"/>
    </location>
</feature>
<evidence type="ECO:0000259" key="8">
    <source>
        <dbReference type="Pfam" id="PF00662"/>
    </source>
</evidence>
<comment type="caution">
    <text evidence="9">The sequence shown here is derived from an EMBL/GenBank/DDBJ whole genome shotgun (WGS) entry which is preliminary data.</text>
</comment>
<dbReference type="Proteomes" id="UP001206890">
    <property type="component" value="Unassembled WGS sequence"/>
</dbReference>
<dbReference type="AlphaFoldDB" id="A0AAW5Q780"/>
<dbReference type="Pfam" id="PF00662">
    <property type="entry name" value="Proton_antipo_N"/>
    <property type="match status" value="1"/>
</dbReference>
<feature type="transmembrane region" description="Helical" evidence="6">
    <location>
        <begin position="353"/>
        <end position="371"/>
    </location>
</feature>
<keyword evidence="3 6" id="KW-1133">Transmembrane helix</keyword>
<feature type="transmembrane region" description="Helical" evidence="6">
    <location>
        <begin position="474"/>
        <end position="498"/>
    </location>
</feature>
<feature type="transmembrane region" description="Helical" evidence="6">
    <location>
        <begin position="12"/>
        <end position="32"/>
    </location>
</feature>
<sequence length="516" mass="54064">MTPPSWVGESSLLAVAPLVLSTLVAVVVFLIPDPRTRARTTVNVTGAAVKLLIVVTLVPAVVAGARPEWRSALLPGIDLILRVEPLSLLFAGLSSLLWLLTTIYAIGYLEGRPHRARFFGFFSLCVTATVGISFSGNVVTFLLFFELLTLVTYPLIVHNGTAAAFGSGRLYLRYALSGGLSVLVGVAWLSALVGDVEFTPGGVAAVAELAATDPSTATAIFVLIAGGLGVKAALFPLHGWLPRAMVAPAPVSALLHAVAVVKAGVFGLVRLVDDVYGVGVADELGVLLPLLALASFTVIYGSVRALMQEDLKKRLAYSTVSQVSYVTIGIALVSEVGTAGGLTHLVHQGLMKITLFFCAGLFAETLGVKTVSGLAGLGRRMPWTCAAFTVGAFGMIGLPPTAGFVSKWQLGLGALDSDHSWVLGIFVVSALLNSAYFLPLVYSMWFVERPDGDEPDSDQPDEAIRDRARRRAEALPALLVPAVLTAAASLLVGIIAAAPYSPMALATFIARGVFPS</sequence>
<comment type="subcellular location">
    <subcellularLocation>
        <location evidence="1">Endomembrane system</location>
        <topology evidence="1">Multi-pass membrane protein</topology>
    </subcellularLocation>
    <subcellularLocation>
        <location evidence="5">Membrane</location>
        <topology evidence="5">Multi-pass membrane protein</topology>
    </subcellularLocation>
</comment>
<evidence type="ECO:0000256" key="6">
    <source>
        <dbReference type="SAM" id="Phobius"/>
    </source>
</evidence>
<proteinExistence type="predicted"/>
<protein>
    <submittedName>
        <fullName evidence="9">Monovalent cation/H+ antiporter subunit D family protein</fullName>
    </submittedName>
</protein>
<dbReference type="InterPro" id="IPR001750">
    <property type="entry name" value="ND/Mrp_TM"/>
</dbReference>
<evidence type="ECO:0000256" key="5">
    <source>
        <dbReference type="RuleBase" id="RU000320"/>
    </source>
</evidence>
<feature type="transmembrane region" description="Helical" evidence="6">
    <location>
        <begin position="118"/>
        <end position="135"/>
    </location>
</feature>
<evidence type="ECO:0000256" key="1">
    <source>
        <dbReference type="ARBA" id="ARBA00004127"/>
    </source>
</evidence>
<dbReference type="InterPro" id="IPR001516">
    <property type="entry name" value="Proton_antipo_N"/>
</dbReference>
<keyword evidence="2 5" id="KW-0812">Transmembrane</keyword>
<feature type="transmembrane region" description="Helical" evidence="6">
    <location>
        <begin position="44"/>
        <end position="65"/>
    </location>
</feature>
<feature type="transmembrane region" description="Helical" evidence="6">
    <location>
        <begin position="141"/>
        <end position="158"/>
    </location>
</feature>
<feature type="transmembrane region" description="Helical" evidence="6">
    <location>
        <begin position="219"/>
        <end position="241"/>
    </location>
</feature>
<evidence type="ECO:0000313" key="10">
    <source>
        <dbReference type="Proteomes" id="UP001206890"/>
    </source>
</evidence>
<dbReference type="GO" id="GO:0016020">
    <property type="term" value="C:membrane"/>
    <property type="evidence" value="ECO:0007669"/>
    <property type="project" value="UniProtKB-SubCell"/>
</dbReference>
<evidence type="ECO:0000259" key="7">
    <source>
        <dbReference type="Pfam" id="PF00361"/>
    </source>
</evidence>
<keyword evidence="4 6" id="KW-0472">Membrane</keyword>
<evidence type="ECO:0000256" key="4">
    <source>
        <dbReference type="ARBA" id="ARBA00023136"/>
    </source>
</evidence>
<name>A0AAW5Q780_9ACTN</name>
<dbReference type="PRINTS" id="PR01434">
    <property type="entry name" value="NADHDHGNASE5"/>
</dbReference>
<feature type="transmembrane region" description="Helical" evidence="6">
    <location>
        <begin position="421"/>
        <end position="442"/>
    </location>
</feature>
<accession>A0AAW5Q780</accession>
<dbReference type="InterPro" id="IPR050616">
    <property type="entry name" value="CPA3_Na-H_Antiporter_A"/>
</dbReference>
<feature type="transmembrane region" description="Helical" evidence="6">
    <location>
        <begin position="253"/>
        <end position="272"/>
    </location>
</feature>
<evidence type="ECO:0000256" key="2">
    <source>
        <dbReference type="ARBA" id="ARBA00022692"/>
    </source>
</evidence>
<feature type="transmembrane region" description="Helical" evidence="6">
    <location>
        <begin position="284"/>
        <end position="303"/>
    </location>
</feature>
<dbReference type="GO" id="GO:0012505">
    <property type="term" value="C:endomembrane system"/>
    <property type="evidence" value="ECO:0007669"/>
    <property type="project" value="UniProtKB-SubCell"/>
</dbReference>
<dbReference type="PANTHER" id="PTHR43373:SF1">
    <property type="entry name" value="NA(+)_H(+) ANTIPORTER SUBUNIT A"/>
    <property type="match status" value="1"/>
</dbReference>
<reference evidence="9" key="1">
    <citation type="submission" date="2022-04" db="EMBL/GenBank/DDBJ databases">
        <title>Human microbiome associated bacterial genomes.</title>
        <authorList>
            <person name="Sandstrom S."/>
            <person name="Salamzade R."/>
            <person name="Kalan L.R."/>
        </authorList>
    </citation>
    <scope>NUCLEOTIDE SEQUENCE</scope>
    <source>
        <strain evidence="9">P3-SID1762</strain>
    </source>
</reference>
<feature type="transmembrane region" description="Helical" evidence="6">
    <location>
        <begin position="170"/>
        <end position="191"/>
    </location>
</feature>
<feature type="transmembrane region" description="Helical" evidence="6">
    <location>
        <begin position="85"/>
        <end position="106"/>
    </location>
</feature>
<evidence type="ECO:0000313" key="9">
    <source>
        <dbReference type="EMBL" id="MCT2117463.1"/>
    </source>
</evidence>
<evidence type="ECO:0000256" key="3">
    <source>
        <dbReference type="ARBA" id="ARBA00022989"/>
    </source>
</evidence>